<name>A0A1F6MRE3_9BACT</name>
<evidence type="ECO:0000313" key="2">
    <source>
        <dbReference type="Proteomes" id="UP000178347"/>
    </source>
</evidence>
<dbReference type="Gene3D" id="2.60.40.1180">
    <property type="entry name" value="Golgi alpha-mannosidase II"/>
    <property type="match status" value="1"/>
</dbReference>
<dbReference type="GO" id="GO:0032259">
    <property type="term" value="P:methylation"/>
    <property type="evidence" value="ECO:0007669"/>
    <property type="project" value="UniProtKB-KW"/>
</dbReference>
<reference evidence="1 2" key="1">
    <citation type="journal article" date="2016" name="Nat. Commun.">
        <title>Thousands of microbial genomes shed light on interconnected biogeochemical processes in an aquifer system.</title>
        <authorList>
            <person name="Anantharaman K."/>
            <person name="Brown C.T."/>
            <person name="Hug L.A."/>
            <person name="Sharon I."/>
            <person name="Castelle C.J."/>
            <person name="Probst A.J."/>
            <person name="Thomas B.C."/>
            <person name="Singh A."/>
            <person name="Wilkins M.J."/>
            <person name="Karaoz U."/>
            <person name="Brodie E.L."/>
            <person name="Williams K.H."/>
            <person name="Hubbard S.S."/>
            <person name="Banfield J.F."/>
        </authorList>
    </citation>
    <scope>NUCLEOTIDE SEQUENCE [LARGE SCALE GENOMIC DNA]</scope>
</reference>
<dbReference type="Gene3D" id="3.40.50.150">
    <property type="entry name" value="Vaccinia Virus protein VP39"/>
    <property type="match status" value="1"/>
</dbReference>
<sequence length="290" mass="32534">MLITKKSKDYELIDSGEGEKLERFGKIVVARPDPQALWSKLRLAEWKKADAVFFREEKSGWKINKNVPDNWFIELGGLKFKIHLSAFKHVGLFPEQAGNWEWIGESIRSLKSVKSVKIERPVNILNLFGYTGGATLAAAKAGDEVCHVDGSKVAINWAKDNAEASGLVDKPIRWILDDAIKFVKREIKRGRRYDGIVMDPPAFGHGPGGEMWKIEDNFLELLDLCFQVLSEQPLFFLINGYASGYSALAYKNNLLELKNKFGGEIEAGELAIEEGGGRLLPCGIYARWCL</sequence>
<dbReference type="InterPro" id="IPR013780">
    <property type="entry name" value="Glyco_hydro_b"/>
</dbReference>
<dbReference type="CDD" id="cd02440">
    <property type="entry name" value="AdoMet_MTases"/>
    <property type="match status" value="1"/>
</dbReference>
<proteinExistence type="predicted"/>
<dbReference type="PANTHER" id="PTHR43042">
    <property type="entry name" value="SAM-DEPENDENT METHYLTRANSFERASE"/>
    <property type="match status" value="1"/>
</dbReference>
<dbReference type="Pfam" id="PF09445">
    <property type="entry name" value="Methyltransf_15"/>
    <property type="match status" value="1"/>
</dbReference>
<dbReference type="SUPFAM" id="SSF53335">
    <property type="entry name" value="S-adenosyl-L-methionine-dependent methyltransferases"/>
    <property type="match status" value="1"/>
</dbReference>
<dbReference type="PANTHER" id="PTHR43042:SF2">
    <property type="entry name" value="SAM-DEPENDENT METHYLTRANSFERASE"/>
    <property type="match status" value="1"/>
</dbReference>
<dbReference type="STRING" id="1798692.A3G00_02860"/>
<protein>
    <submittedName>
        <fullName evidence="1">SAM-dependent methyltransferase</fullName>
    </submittedName>
</protein>
<dbReference type="AlphaFoldDB" id="A0A1F6MRE3"/>
<comment type="caution">
    <text evidence="1">The sequence shown here is derived from an EMBL/GenBank/DDBJ whole genome shotgun (WGS) entry which is preliminary data.</text>
</comment>
<dbReference type="InterPro" id="IPR029063">
    <property type="entry name" value="SAM-dependent_MTases_sf"/>
</dbReference>
<keyword evidence="1" id="KW-0808">Transferase</keyword>
<organism evidence="1 2">
    <name type="scientific">Candidatus Magasanikbacteria bacterium RIFCSPLOWO2_12_FULL_43_12</name>
    <dbReference type="NCBI Taxonomy" id="1798692"/>
    <lineage>
        <taxon>Bacteria</taxon>
        <taxon>Candidatus Magasanikiibacteriota</taxon>
    </lineage>
</organism>
<dbReference type="InterPro" id="IPR019012">
    <property type="entry name" value="RNA_cap_Gua-N2-MeTrfase"/>
</dbReference>
<dbReference type="Proteomes" id="UP000178347">
    <property type="component" value="Unassembled WGS sequence"/>
</dbReference>
<gene>
    <name evidence="1" type="ORF">A3G00_02860</name>
</gene>
<dbReference type="EMBL" id="MFQN01000022">
    <property type="protein sequence ID" value="OGH74236.1"/>
    <property type="molecule type" value="Genomic_DNA"/>
</dbReference>
<evidence type="ECO:0000313" key="1">
    <source>
        <dbReference type="EMBL" id="OGH74236.1"/>
    </source>
</evidence>
<accession>A0A1F6MRE3</accession>
<keyword evidence="1" id="KW-0489">Methyltransferase</keyword>
<dbReference type="GO" id="GO:0008168">
    <property type="term" value="F:methyltransferase activity"/>
    <property type="evidence" value="ECO:0007669"/>
    <property type="project" value="UniProtKB-KW"/>
</dbReference>